<feature type="region of interest" description="Disordered" evidence="1">
    <location>
        <begin position="112"/>
        <end position="136"/>
    </location>
</feature>
<reference evidence="2 3" key="1">
    <citation type="submission" date="2015-07" db="EMBL/GenBank/DDBJ databases">
        <title>Comparative genomics of the Sigatoka disease complex on banana suggests a link between parallel evolutionary changes in Pseudocercospora fijiensis and Pseudocercospora eumusae and increased virulence on the banana host.</title>
        <authorList>
            <person name="Chang T.-C."/>
            <person name="Salvucci A."/>
            <person name="Crous P.W."/>
            <person name="Stergiopoulos I."/>
        </authorList>
    </citation>
    <scope>NUCLEOTIDE SEQUENCE [LARGE SCALE GENOMIC DNA]</scope>
    <source>
        <strain evidence="2 3">CBS 116634</strain>
    </source>
</reference>
<name>A0A139I3J2_9PEZI</name>
<accession>A0A139I3J2</accession>
<feature type="region of interest" description="Disordered" evidence="1">
    <location>
        <begin position="315"/>
        <end position="379"/>
    </location>
</feature>
<gene>
    <name evidence="2" type="ORF">AC579_392</name>
</gene>
<keyword evidence="3" id="KW-1185">Reference proteome</keyword>
<dbReference type="EMBL" id="LFZO01000370">
    <property type="protein sequence ID" value="KXT09132.1"/>
    <property type="molecule type" value="Genomic_DNA"/>
</dbReference>
<feature type="compositionally biased region" description="Basic and acidic residues" evidence="1">
    <location>
        <begin position="120"/>
        <end position="134"/>
    </location>
</feature>
<evidence type="ECO:0000256" key="1">
    <source>
        <dbReference type="SAM" id="MobiDB-lite"/>
    </source>
</evidence>
<proteinExistence type="predicted"/>
<dbReference type="Proteomes" id="UP000073492">
    <property type="component" value="Unassembled WGS sequence"/>
</dbReference>
<sequence length="379" mass="41365">MSTVRVLVLAHHHGNWRIVRVDKLQLSSAARAIQSSPPLAARCITTTPQPGSTLALAPTPTEMRLVSFFTKAAPRSGEPDATNLQCGPAVVAAPTATRIPPKSLAPNQRLQLAGGLADESSDRHGSSQRRDSFRRPKGVRLTKLLSMNPSISLEECLDSHHVIPRPISALTPFESLHGHTEGLDSPTPGTRLGNLSNFPYIVTREQDMKARRERIWSEIEKKASPLDRRAKNQACFLDGGQHHIEEVQTLCDEFNDVYDHFGSLIAELDHMIHQHGESIRCDSACQAATAALVETMAQREQNVFETLSVNYFGNAGDARSSDNEDNDGPAEGRVTDEGSRQSSQPLRADTDDSIESTGSPRSKIPILDPTECSEASTLE</sequence>
<dbReference type="AlphaFoldDB" id="A0A139I3J2"/>
<organism evidence="2 3">
    <name type="scientific">Pseudocercospora musae</name>
    <dbReference type="NCBI Taxonomy" id="113226"/>
    <lineage>
        <taxon>Eukaryota</taxon>
        <taxon>Fungi</taxon>
        <taxon>Dikarya</taxon>
        <taxon>Ascomycota</taxon>
        <taxon>Pezizomycotina</taxon>
        <taxon>Dothideomycetes</taxon>
        <taxon>Dothideomycetidae</taxon>
        <taxon>Mycosphaerellales</taxon>
        <taxon>Mycosphaerellaceae</taxon>
        <taxon>Pseudocercospora</taxon>
    </lineage>
</organism>
<comment type="caution">
    <text evidence="2">The sequence shown here is derived from an EMBL/GenBank/DDBJ whole genome shotgun (WGS) entry which is preliminary data.</text>
</comment>
<protein>
    <submittedName>
        <fullName evidence="2">Uncharacterized protein</fullName>
    </submittedName>
</protein>
<evidence type="ECO:0000313" key="2">
    <source>
        <dbReference type="EMBL" id="KXT09132.1"/>
    </source>
</evidence>
<dbReference type="OrthoDB" id="3648929at2759"/>
<evidence type="ECO:0000313" key="3">
    <source>
        <dbReference type="Proteomes" id="UP000073492"/>
    </source>
</evidence>